<dbReference type="InterPro" id="IPR000836">
    <property type="entry name" value="PRTase_dom"/>
</dbReference>
<dbReference type="Pfam" id="PF14681">
    <property type="entry name" value="UPRTase"/>
    <property type="match status" value="1"/>
</dbReference>
<dbReference type="InterPro" id="IPR032675">
    <property type="entry name" value="LRR_dom_sf"/>
</dbReference>
<reference evidence="9" key="1">
    <citation type="submission" date="2018-10" db="EMBL/GenBank/DDBJ databases">
        <title>Effector identification in a new, highly contiguous assembly of the strawberry crown rot pathogen Phytophthora cactorum.</title>
        <authorList>
            <person name="Armitage A.D."/>
            <person name="Nellist C.F."/>
            <person name="Bates H."/>
            <person name="Vickerstaff R.J."/>
            <person name="Harrison R.J."/>
        </authorList>
    </citation>
    <scope>NUCLEOTIDE SEQUENCE</scope>
    <source>
        <strain evidence="9">4040</strain>
    </source>
</reference>
<accession>A0A8T1CBT4</accession>
<dbReference type="Gene3D" id="1.10.10.60">
    <property type="entry name" value="Homeodomain-like"/>
    <property type="match status" value="1"/>
</dbReference>
<dbReference type="Proteomes" id="UP000736787">
    <property type="component" value="Unassembled WGS sequence"/>
</dbReference>
<organism evidence="9 10">
    <name type="scientific">Phytophthora cactorum</name>
    <dbReference type="NCBI Taxonomy" id="29920"/>
    <lineage>
        <taxon>Eukaryota</taxon>
        <taxon>Sar</taxon>
        <taxon>Stramenopiles</taxon>
        <taxon>Oomycota</taxon>
        <taxon>Peronosporomycetes</taxon>
        <taxon>Peronosporales</taxon>
        <taxon>Peronosporaceae</taxon>
        <taxon>Phytophthora</taxon>
    </lineage>
</organism>
<feature type="domain" description="HTH psq-type" evidence="7">
    <location>
        <begin position="163"/>
        <end position="199"/>
    </location>
</feature>
<comment type="subcellular location">
    <subcellularLocation>
        <location evidence="1">Cytoplasm</location>
    </subcellularLocation>
</comment>
<dbReference type="SUPFAM" id="SSF46689">
    <property type="entry name" value="Homeodomain-like"/>
    <property type="match status" value="1"/>
</dbReference>
<dbReference type="InterPro" id="IPR007889">
    <property type="entry name" value="HTH_Psq"/>
</dbReference>
<keyword evidence="3" id="KW-0963">Cytoplasm</keyword>
<dbReference type="PROSITE" id="PS51450">
    <property type="entry name" value="LRR"/>
    <property type="match status" value="1"/>
</dbReference>
<dbReference type="GO" id="GO:0005524">
    <property type="term" value="F:ATP binding"/>
    <property type="evidence" value="ECO:0007669"/>
    <property type="project" value="InterPro"/>
</dbReference>
<dbReference type="Gene3D" id="1.10.560.10">
    <property type="entry name" value="GroEL-like equatorial domain"/>
    <property type="match status" value="2"/>
</dbReference>
<keyword evidence="4" id="KW-0433">Leucine-rich repeat</keyword>
<dbReference type="Gene3D" id="3.30.260.10">
    <property type="entry name" value="TCP-1-like chaperonin intermediate domain"/>
    <property type="match status" value="1"/>
</dbReference>
<evidence type="ECO:0000256" key="6">
    <source>
        <dbReference type="SAM" id="MobiDB-lite"/>
    </source>
</evidence>
<dbReference type="SUPFAM" id="SSF53271">
    <property type="entry name" value="PRTase-like"/>
    <property type="match status" value="1"/>
</dbReference>
<dbReference type="Gene3D" id="3.40.50.2020">
    <property type="match status" value="1"/>
</dbReference>
<dbReference type="InterPro" id="IPR009057">
    <property type="entry name" value="Homeodomain-like_sf"/>
</dbReference>
<gene>
    <name evidence="9" type="ORF">PC117_g16291</name>
</gene>
<dbReference type="InterPro" id="IPR027409">
    <property type="entry name" value="GroEL-like_apical_dom_sf"/>
</dbReference>
<sequence length="1215" mass="133702">MPAPRHSCARSAAAASTRLRATERAGTWRVYGGDAMVMWQRLGGFRAGVWNRRLAWDVVFQTNTVWSPHRKNGLLATISQNASRAAKHCKLNAFRLDKSSISLVADEFVALHTEAALATSSGRDKDRENETKTEDNEEDNEDNNAPHQKQKKRVRYLCDADRHTIIQRIEKGEKQADLAREYGVTRAAICHIKKNRDEIITRYDSLIRQAQEIHRTESFAELEEDSMVREIQSSSVLLLMTTLRDRRSEPETFRRAAGRLIMMLLEEALSIIGVHSIEMTTATGYVTYGLGRTDEFCGVAIGAEGFPFLVLFHQMEPDASQGSIHVKQETDEQGASVYRLNHVDLPSDIARYRVLLFSSTVNTGDTECKAIETLCSLGVQEGRITLVIILCSTDSLEAICNRFPGVRIITSGIDSKVDPETQAIIPGLGDFITRICDDHILGKRYQVEVVATVRLLKVMMDSAVLLQAVAGVARAVRSLYGPNKLRKQVTDELDQTLFSADVYTVTSVLQSQNAGTSILQQALDDQRQEVGTGCTTMVSLCGVLAETVLELLRQVSSAETCCLTTAKYMRIPLAEAVPSFQKLVFARQLEALGLILSTNNNRIATTLAVRAASRLDPIQFCEADVSLSDLVTTHVVLGGATSATSSRVLDGVLLPVTDAPPRNVLQRRISSSAEISITGGVVVLAGDLDSLEFTTNSSVHVIFVHGGISPPVIDASVSTTDAPLCIPVSSYNSLRQLAEMSGAEIVDSWDELLPNAIGHECLQMKTLEFSVSRSQDDELASSFVQIMPDTRCQQHVSVIVQGPTKSLAEELRNETIKVISRLRNALRSGYVLPGNGGFWCACAAAVKQEAKALASQELLSFATARLMDSFTQLGVILVENSDVENDSFFSRLARVRTVQKRFVRSVQDVGAPKFYSCYYDFRSIEYAVLASKMTEPESEDGRLFHVDEYNSMASAIRKSFRQWMHYFEAQSHHIDVAMAATSPTAGAGSPKKAGMPRRQTAVVPLDYSFMGLTSLSEMQQHDPVCGTKKVISVNALTTRSRGGAGDGLASPTGVKVSTTAGTSPTKKRQTPVSLRVNNNKISSLNDMQEALCAVFDYPEMLQWLDLSGNVLSSIPPDVFSAYPDLFTLHLHGNQLSKYSDIDALAKWLPRLHSISLHGNPLEEKKHYRNYVISSFPNLKQLNFSSVTLGDRDKAETWTGIYKNARNGGKSRDDDL</sequence>
<dbReference type="Gene3D" id="3.50.7.10">
    <property type="entry name" value="GroEL"/>
    <property type="match status" value="1"/>
</dbReference>
<evidence type="ECO:0000313" key="9">
    <source>
        <dbReference type="EMBL" id="KAG2921217.1"/>
    </source>
</evidence>
<dbReference type="Pfam" id="PF14580">
    <property type="entry name" value="LRR_9"/>
    <property type="match status" value="1"/>
</dbReference>
<dbReference type="PANTHER" id="PTHR46545:SF1">
    <property type="entry name" value="LEUCINE-RICH REPEAT-CONTAINING PROTEIN 51"/>
    <property type="match status" value="1"/>
</dbReference>
<feature type="compositionally biased region" description="Polar residues" evidence="6">
    <location>
        <begin position="1055"/>
        <end position="1070"/>
    </location>
</feature>
<dbReference type="EMBL" id="RCMK01000572">
    <property type="protein sequence ID" value="KAG2921217.1"/>
    <property type="molecule type" value="Genomic_DNA"/>
</dbReference>
<proteinExistence type="predicted"/>
<dbReference type="InterPro" id="IPR027410">
    <property type="entry name" value="TCP-1-like_intermed_sf"/>
</dbReference>
<protein>
    <recommendedName>
        <fullName evidence="2">Leucine-rich repeat-containing protein 51</fullName>
    </recommendedName>
</protein>
<evidence type="ECO:0000259" key="7">
    <source>
        <dbReference type="Pfam" id="PF04218"/>
    </source>
</evidence>
<dbReference type="Pfam" id="PF04218">
    <property type="entry name" value="CENP-B_N"/>
    <property type="match status" value="1"/>
</dbReference>
<feature type="region of interest" description="Disordered" evidence="6">
    <location>
        <begin position="1041"/>
        <end position="1070"/>
    </location>
</feature>
<feature type="domain" description="Phosphoribosyltransferase" evidence="8">
    <location>
        <begin position="232"/>
        <end position="432"/>
    </location>
</feature>
<dbReference type="InterPro" id="IPR001611">
    <property type="entry name" value="Leu-rich_rpt"/>
</dbReference>
<dbReference type="PANTHER" id="PTHR46545">
    <property type="entry name" value="LEUCINE-RICH REPEAT-CONTAINING PROTEIN 51"/>
    <property type="match status" value="1"/>
</dbReference>
<evidence type="ECO:0000256" key="2">
    <source>
        <dbReference type="ARBA" id="ARBA00014223"/>
    </source>
</evidence>
<dbReference type="InterPro" id="IPR027413">
    <property type="entry name" value="GROEL-like_equatorial_sf"/>
</dbReference>
<dbReference type="SUPFAM" id="SSF52058">
    <property type="entry name" value="L domain-like"/>
    <property type="match status" value="1"/>
</dbReference>
<evidence type="ECO:0000313" key="10">
    <source>
        <dbReference type="Proteomes" id="UP000736787"/>
    </source>
</evidence>
<comment type="caution">
    <text evidence="9">The sequence shown here is derived from an EMBL/GenBank/DDBJ whole genome shotgun (WGS) entry which is preliminary data.</text>
</comment>
<dbReference type="Pfam" id="PF00118">
    <property type="entry name" value="Cpn60_TCP1"/>
    <property type="match status" value="1"/>
</dbReference>
<name>A0A8T1CBT4_9STRA</name>
<dbReference type="Gene3D" id="3.80.10.10">
    <property type="entry name" value="Ribonuclease Inhibitor"/>
    <property type="match status" value="1"/>
</dbReference>
<evidence type="ECO:0000256" key="4">
    <source>
        <dbReference type="ARBA" id="ARBA00022614"/>
    </source>
</evidence>
<dbReference type="SUPFAM" id="SSF48592">
    <property type="entry name" value="GroEL equatorial domain-like"/>
    <property type="match status" value="1"/>
</dbReference>
<dbReference type="InterPro" id="IPR002423">
    <property type="entry name" value="Cpn60/GroEL/TCP-1"/>
</dbReference>
<dbReference type="VEuPathDB" id="FungiDB:PC110_g9054"/>
<evidence type="ECO:0000256" key="5">
    <source>
        <dbReference type="ARBA" id="ARBA00022737"/>
    </source>
</evidence>
<evidence type="ECO:0000256" key="3">
    <source>
        <dbReference type="ARBA" id="ARBA00022490"/>
    </source>
</evidence>
<dbReference type="GO" id="GO:0005737">
    <property type="term" value="C:cytoplasm"/>
    <property type="evidence" value="ECO:0007669"/>
    <property type="project" value="UniProtKB-SubCell"/>
</dbReference>
<evidence type="ECO:0000259" key="8">
    <source>
        <dbReference type="Pfam" id="PF14681"/>
    </source>
</evidence>
<dbReference type="GO" id="GO:0003677">
    <property type="term" value="F:DNA binding"/>
    <property type="evidence" value="ECO:0007669"/>
    <property type="project" value="InterPro"/>
</dbReference>
<evidence type="ECO:0000256" key="1">
    <source>
        <dbReference type="ARBA" id="ARBA00004496"/>
    </source>
</evidence>
<dbReference type="InterPro" id="IPR029057">
    <property type="entry name" value="PRTase-like"/>
</dbReference>
<feature type="compositionally biased region" description="Basic and acidic residues" evidence="6">
    <location>
        <begin position="122"/>
        <end position="134"/>
    </location>
</feature>
<keyword evidence="5" id="KW-0677">Repeat</keyword>
<dbReference type="AlphaFoldDB" id="A0A8T1CBT4"/>
<feature type="region of interest" description="Disordered" evidence="6">
    <location>
        <begin position="119"/>
        <end position="154"/>
    </location>
</feature>